<evidence type="ECO:0000313" key="12">
    <source>
        <dbReference type="Proteomes" id="UP001140074"/>
    </source>
</evidence>
<dbReference type="PANTHER" id="PTHR23205:SF0">
    <property type="entry name" value="SPLICING FACTOR 3A SUBUNIT 2"/>
    <property type="match status" value="1"/>
</dbReference>
<dbReference type="SMART" id="SM00451">
    <property type="entry name" value="ZnF_U1"/>
    <property type="match status" value="1"/>
</dbReference>
<dbReference type="Gene3D" id="2.60.40.2690">
    <property type="match status" value="1"/>
</dbReference>
<dbReference type="PANTHER" id="PTHR23205">
    <property type="entry name" value="SPLICING FACTOR 3A SUBUNIT 2"/>
    <property type="match status" value="1"/>
</dbReference>
<organism evidence="11 12">
    <name type="scientific">Coemansia aciculifera</name>
    <dbReference type="NCBI Taxonomy" id="417176"/>
    <lineage>
        <taxon>Eukaryota</taxon>
        <taxon>Fungi</taxon>
        <taxon>Fungi incertae sedis</taxon>
        <taxon>Zoopagomycota</taxon>
        <taxon>Kickxellomycotina</taxon>
        <taxon>Kickxellomycetes</taxon>
        <taxon>Kickxellales</taxon>
        <taxon>Kickxellaceae</taxon>
        <taxon>Coemansia</taxon>
    </lineage>
</organism>
<evidence type="ECO:0000256" key="8">
    <source>
        <dbReference type="ARBA" id="ARBA00023187"/>
    </source>
</evidence>
<reference evidence="11" key="1">
    <citation type="submission" date="2022-07" db="EMBL/GenBank/DDBJ databases">
        <title>Phylogenomic reconstructions and comparative analyses of Kickxellomycotina fungi.</title>
        <authorList>
            <person name="Reynolds N.K."/>
            <person name="Stajich J.E."/>
            <person name="Barry K."/>
            <person name="Grigoriev I.V."/>
            <person name="Crous P."/>
            <person name="Smith M.E."/>
        </authorList>
    </citation>
    <scope>NUCLEOTIDE SEQUENCE</scope>
    <source>
        <strain evidence="11">RSA 476</strain>
    </source>
</reference>
<proteinExistence type="inferred from homology"/>
<feature type="domain" description="Matrin-type" evidence="10">
    <location>
        <begin position="383"/>
        <end position="413"/>
    </location>
</feature>
<dbReference type="AlphaFoldDB" id="A0A9W8IMD4"/>
<keyword evidence="12" id="KW-1185">Reference proteome</keyword>
<dbReference type="GO" id="GO:0008270">
    <property type="term" value="F:zinc ion binding"/>
    <property type="evidence" value="ECO:0007669"/>
    <property type="project" value="UniProtKB-KW"/>
</dbReference>
<evidence type="ECO:0000256" key="6">
    <source>
        <dbReference type="ARBA" id="ARBA00022771"/>
    </source>
</evidence>
<dbReference type="InterPro" id="IPR003604">
    <property type="entry name" value="Matrin/U1-like-C_Znf_C2H2"/>
</dbReference>
<evidence type="ECO:0000256" key="9">
    <source>
        <dbReference type="ARBA" id="ARBA00023242"/>
    </source>
</evidence>
<dbReference type="GO" id="GO:0003676">
    <property type="term" value="F:nucleic acid binding"/>
    <property type="evidence" value="ECO:0007669"/>
    <property type="project" value="InterPro"/>
</dbReference>
<keyword evidence="5" id="KW-0747">Spliceosome</keyword>
<dbReference type="Pfam" id="PF16835">
    <property type="entry name" value="SF3A2"/>
    <property type="match status" value="1"/>
</dbReference>
<gene>
    <name evidence="11" type="primary">sap62</name>
    <name evidence="11" type="ORF">GGH94_003341</name>
</gene>
<evidence type="ECO:0000256" key="7">
    <source>
        <dbReference type="ARBA" id="ARBA00022833"/>
    </source>
</evidence>
<protein>
    <submittedName>
        <fullName evidence="11">CWF complex protein sap62</fullName>
    </submittedName>
</protein>
<evidence type="ECO:0000256" key="1">
    <source>
        <dbReference type="ARBA" id="ARBA00004123"/>
    </source>
</evidence>
<evidence type="ECO:0000256" key="5">
    <source>
        <dbReference type="ARBA" id="ARBA00022728"/>
    </source>
</evidence>
<dbReference type="InterPro" id="IPR013087">
    <property type="entry name" value="Znf_C2H2_type"/>
</dbReference>
<dbReference type="InterPro" id="IPR052092">
    <property type="entry name" value="SF3A2"/>
</dbReference>
<name>A0A9W8IMD4_9FUNG</name>
<dbReference type="SUPFAM" id="SSF57667">
    <property type="entry name" value="beta-beta-alpha zinc fingers"/>
    <property type="match status" value="1"/>
</dbReference>
<dbReference type="InterPro" id="IPR031781">
    <property type="entry name" value="SF3A2_dom"/>
</dbReference>
<keyword evidence="9" id="KW-0539">Nucleus</keyword>
<keyword evidence="3" id="KW-0507">mRNA processing</keyword>
<dbReference type="GO" id="GO:0000245">
    <property type="term" value="P:spliceosomal complex assembly"/>
    <property type="evidence" value="ECO:0007669"/>
    <property type="project" value="TreeGrafter"/>
</dbReference>
<sequence>MSSSLFRQLPKHVLENICKYVMPIIEDNVGPRPGIAMLRTDLFDSLGPEWREIALEHYFNNFTLAFNSGSGKVNSTHPLDDGFISVEVECHAIKSVKIYVALDDLISGKAAHMLAQSKYSSLVFSSVKTMKIDINEFHKSKWEFDAGSVAGTPSLYQQLLVMFPEVTRVQLSKGSRDASEIDPTTCEFEQFVLGLFTKFNGVCATFDLKEGIKCMWNIEDMHSAVTEMTLFKVCYSEKTFELVHKCAATLKVLNMHVYTGLDVLNVFTDANGNPVEYPRLTTLNLNKGYGPGNESYVTCAQVLLPSLTHLTVEGGFPFNNDVLFKSTSRTLKYNRAGSKPGAGALMSQSESNVARRERLRKLALETIDIESDPYFMRNHLGSYECKLCLTLHNNEGSYLSHTQGKKHQANLARRVALEAKDNESSGPARAVTAAPRVKKNVVKIGRPGYKVTKIRDPGSRQFGLLFEITYPEVTDETKPRHRFMSAYEQHVEPPNRQYQYLLFAAEPYETVAFKVQSREVDMRPGKFWSHWDMDTRKFTLQFFFRNPTRSYAGTGANAAASIGHSHINPLNPYLAPPPV</sequence>
<keyword evidence="6" id="KW-0863">Zinc-finger</keyword>
<evidence type="ECO:0000313" key="11">
    <source>
        <dbReference type="EMBL" id="KAJ2863842.1"/>
    </source>
</evidence>
<evidence type="ECO:0000256" key="4">
    <source>
        <dbReference type="ARBA" id="ARBA00022723"/>
    </source>
</evidence>
<comment type="caution">
    <text evidence="11">The sequence shown here is derived from an EMBL/GenBank/DDBJ whole genome shotgun (WGS) entry which is preliminary data.</text>
</comment>
<dbReference type="GO" id="GO:0005686">
    <property type="term" value="C:U2 snRNP"/>
    <property type="evidence" value="ECO:0007669"/>
    <property type="project" value="TreeGrafter"/>
</dbReference>
<dbReference type="InterPro" id="IPR036236">
    <property type="entry name" value="Znf_C2H2_sf"/>
</dbReference>
<dbReference type="Gene3D" id="3.30.160.60">
    <property type="entry name" value="Classic Zinc Finger"/>
    <property type="match status" value="1"/>
</dbReference>
<keyword evidence="4" id="KW-0479">Metal-binding</keyword>
<dbReference type="GO" id="GO:0071004">
    <property type="term" value="C:U2-type prespliceosome"/>
    <property type="evidence" value="ECO:0007669"/>
    <property type="project" value="TreeGrafter"/>
</dbReference>
<dbReference type="InterPro" id="IPR000690">
    <property type="entry name" value="Matrin/U1-C_Znf_C2H2"/>
</dbReference>
<evidence type="ECO:0000256" key="3">
    <source>
        <dbReference type="ARBA" id="ARBA00022664"/>
    </source>
</evidence>
<dbReference type="SMART" id="SM01050">
    <property type="entry name" value="CactinC_cactus"/>
    <property type="match status" value="1"/>
</dbReference>
<keyword evidence="8" id="KW-0508">mRNA splicing</keyword>
<evidence type="ECO:0000256" key="2">
    <source>
        <dbReference type="ARBA" id="ARBA00008995"/>
    </source>
</evidence>
<dbReference type="Pfam" id="PF12874">
    <property type="entry name" value="zf-met"/>
    <property type="match status" value="1"/>
</dbReference>
<accession>A0A9W8IMD4</accession>
<comment type="similarity">
    <text evidence="2">Belongs to the SF3A2 family.</text>
</comment>
<dbReference type="GO" id="GO:0071013">
    <property type="term" value="C:catalytic step 2 spliceosome"/>
    <property type="evidence" value="ECO:0007669"/>
    <property type="project" value="TreeGrafter"/>
</dbReference>
<keyword evidence="7" id="KW-0862">Zinc</keyword>
<dbReference type="FunFam" id="2.60.40.2690:FF:000003">
    <property type="entry name" value="Splicing factor 3a, subunit 2"/>
    <property type="match status" value="1"/>
</dbReference>
<comment type="subcellular location">
    <subcellularLocation>
        <location evidence="1">Nucleus</location>
    </subcellularLocation>
</comment>
<dbReference type="Proteomes" id="UP001140074">
    <property type="component" value="Unassembled WGS sequence"/>
</dbReference>
<dbReference type="PROSITE" id="PS50171">
    <property type="entry name" value="ZF_MATRIN"/>
    <property type="match status" value="1"/>
</dbReference>
<evidence type="ECO:0000259" key="10">
    <source>
        <dbReference type="PROSITE" id="PS50171"/>
    </source>
</evidence>
<dbReference type="EMBL" id="JANBUY010000109">
    <property type="protein sequence ID" value="KAJ2863842.1"/>
    <property type="molecule type" value="Genomic_DNA"/>
</dbReference>